<feature type="region of interest" description="Disordered" evidence="1">
    <location>
        <begin position="97"/>
        <end position="120"/>
    </location>
</feature>
<evidence type="ECO:0000313" key="3">
    <source>
        <dbReference type="Proteomes" id="UP001501337"/>
    </source>
</evidence>
<organism evidence="2 3">
    <name type="scientific">Allohahella marinimesophila</name>
    <dbReference type="NCBI Taxonomy" id="1054972"/>
    <lineage>
        <taxon>Bacteria</taxon>
        <taxon>Pseudomonadati</taxon>
        <taxon>Pseudomonadota</taxon>
        <taxon>Gammaproteobacteria</taxon>
        <taxon>Oceanospirillales</taxon>
        <taxon>Hahellaceae</taxon>
        <taxon>Allohahella</taxon>
    </lineage>
</organism>
<name>A0ABP7PKM6_9GAMM</name>
<dbReference type="Proteomes" id="UP001501337">
    <property type="component" value="Unassembled WGS sequence"/>
</dbReference>
<sequence length="120" mass="12880">MAKMLYSVATCDDVADKIVNSLTGVGISPNQITLLRRLKAHKDCAKVNSSFRCVTSGHDDYFQASGMSVNESRPYREALEEGRIVIALSFGISGQASAPVIDKGSSEPKPSYEPALLQTA</sequence>
<evidence type="ECO:0000313" key="2">
    <source>
        <dbReference type="EMBL" id="GAA3967312.1"/>
    </source>
</evidence>
<dbReference type="EMBL" id="BAABBO010000011">
    <property type="protein sequence ID" value="GAA3967312.1"/>
    <property type="molecule type" value="Genomic_DNA"/>
</dbReference>
<keyword evidence="3" id="KW-1185">Reference proteome</keyword>
<evidence type="ECO:0000256" key="1">
    <source>
        <dbReference type="SAM" id="MobiDB-lite"/>
    </source>
</evidence>
<reference evidence="3" key="1">
    <citation type="journal article" date="2019" name="Int. J. Syst. Evol. Microbiol.">
        <title>The Global Catalogue of Microorganisms (GCM) 10K type strain sequencing project: providing services to taxonomists for standard genome sequencing and annotation.</title>
        <authorList>
            <consortium name="The Broad Institute Genomics Platform"/>
            <consortium name="The Broad Institute Genome Sequencing Center for Infectious Disease"/>
            <person name="Wu L."/>
            <person name="Ma J."/>
        </authorList>
    </citation>
    <scope>NUCLEOTIDE SEQUENCE [LARGE SCALE GENOMIC DNA]</scope>
    <source>
        <strain evidence="3">JCM 17555</strain>
    </source>
</reference>
<accession>A0ABP7PKM6</accession>
<comment type="caution">
    <text evidence="2">The sequence shown here is derived from an EMBL/GenBank/DDBJ whole genome shotgun (WGS) entry which is preliminary data.</text>
</comment>
<gene>
    <name evidence="2" type="ORF">GCM10022278_26370</name>
</gene>
<proteinExistence type="predicted"/>
<protein>
    <submittedName>
        <fullName evidence="2">Uncharacterized protein</fullName>
    </submittedName>
</protein>